<reference evidence="3 4" key="1">
    <citation type="submission" date="2017-01" db="EMBL/GenBank/DDBJ databases">
        <authorList>
            <person name="Mah S.A."/>
            <person name="Swanson W.J."/>
            <person name="Moy G.W."/>
            <person name="Vacquier V.D."/>
        </authorList>
    </citation>
    <scope>NUCLEOTIDE SEQUENCE [LARGE SCALE GENOMIC DNA]</scope>
    <source>
        <strain evidence="3 4">DSM 21219</strain>
    </source>
</reference>
<dbReference type="RefSeq" id="WP_076650251.1">
    <property type="nucleotide sequence ID" value="NZ_FTPS01000002.1"/>
</dbReference>
<evidence type="ECO:0000313" key="4">
    <source>
        <dbReference type="Proteomes" id="UP000192455"/>
    </source>
</evidence>
<feature type="region of interest" description="Disordered" evidence="1">
    <location>
        <begin position="73"/>
        <end position="147"/>
    </location>
</feature>
<evidence type="ECO:0000256" key="2">
    <source>
        <dbReference type="SAM" id="SignalP"/>
    </source>
</evidence>
<feature type="compositionally biased region" description="Low complexity" evidence="1">
    <location>
        <begin position="103"/>
        <end position="141"/>
    </location>
</feature>
<evidence type="ECO:0000256" key="1">
    <source>
        <dbReference type="SAM" id="MobiDB-lite"/>
    </source>
</evidence>
<protein>
    <recommendedName>
        <fullName evidence="5">HdeA/HdeB family protein</fullName>
    </recommendedName>
</protein>
<dbReference type="Proteomes" id="UP000192455">
    <property type="component" value="Unassembled WGS sequence"/>
</dbReference>
<dbReference type="EMBL" id="FTPS01000002">
    <property type="protein sequence ID" value="SIT86682.1"/>
    <property type="molecule type" value="Genomic_DNA"/>
</dbReference>
<evidence type="ECO:0008006" key="5">
    <source>
        <dbReference type="Google" id="ProtNLM"/>
    </source>
</evidence>
<feature type="signal peptide" evidence="2">
    <location>
        <begin position="1"/>
        <end position="22"/>
    </location>
</feature>
<gene>
    <name evidence="3" type="ORF">SAMN05421849_2370</name>
</gene>
<evidence type="ECO:0000313" key="3">
    <source>
        <dbReference type="EMBL" id="SIT86682.1"/>
    </source>
</evidence>
<sequence>MPVWSRLTLTVTCTLAAGALCAEQGNDAAAQTGGPERSPAEVTCGDLAGLGQDATAPALYYIMGYREGSARSNDAQAAGAGGGNDISKGFEGPVGDSGETIDDVGASSSSDSSTTTEGTQSDGAAQPGAADDAPDAGSDAAETPIRGFAQISVEDVLTACADTPDRKLSDAMDEVQGKEGAGGGE</sequence>
<feature type="chain" id="PRO_5013294786" description="HdeA/HdeB family protein" evidence="2">
    <location>
        <begin position="23"/>
        <end position="185"/>
    </location>
</feature>
<proteinExistence type="predicted"/>
<feature type="region of interest" description="Disordered" evidence="1">
    <location>
        <begin position="164"/>
        <end position="185"/>
    </location>
</feature>
<accession>A0A1R3X8E5</accession>
<organism evidence="3 4">
    <name type="scientific">Pontibaca methylaminivorans</name>
    <dbReference type="NCBI Taxonomy" id="515897"/>
    <lineage>
        <taxon>Bacteria</taxon>
        <taxon>Pseudomonadati</taxon>
        <taxon>Pseudomonadota</taxon>
        <taxon>Alphaproteobacteria</taxon>
        <taxon>Rhodobacterales</taxon>
        <taxon>Roseobacteraceae</taxon>
        <taxon>Pontibaca</taxon>
    </lineage>
</organism>
<dbReference type="AlphaFoldDB" id="A0A1R3X8E5"/>
<keyword evidence="2" id="KW-0732">Signal</keyword>
<name>A0A1R3X8E5_9RHOB</name>
<keyword evidence="4" id="KW-1185">Reference proteome</keyword>